<feature type="region of interest" description="Disordered" evidence="1">
    <location>
        <begin position="1"/>
        <end position="36"/>
    </location>
</feature>
<dbReference type="EMBL" id="CAJQZP010000220">
    <property type="protein sequence ID" value="CAG4949528.1"/>
    <property type="molecule type" value="Genomic_DNA"/>
</dbReference>
<dbReference type="Proteomes" id="UP000691718">
    <property type="component" value="Unassembled WGS sequence"/>
</dbReference>
<name>A0A8S3WA70_PARAO</name>
<sequence>MQLKTKSVDDEDRPESPSGSLLLTNSKKVPPVRNGLRRTSGEISTIHEGHIQSYQNNVSKATLDLFNASNNNT</sequence>
<protein>
    <submittedName>
        <fullName evidence="2">(apollo) hypothetical protein</fullName>
    </submittedName>
</protein>
<evidence type="ECO:0000313" key="2">
    <source>
        <dbReference type="EMBL" id="CAG4949528.1"/>
    </source>
</evidence>
<evidence type="ECO:0000256" key="1">
    <source>
        <dbReference type="SAM" id="MobiDB-lite"/>
    </source>
</evidence>
<organism evidence="2 3">
    <name type="scientific">Parnassius apollo</name>
    <name type="common">Apollo butterfly</name>
    <name type="synonym">Papilio apollo</name>
    <dbReference type="NCBI Taxonomy" id="110799"/>
    <lineage>
        <taxon>Eukaryota</taxon>
        <taxon>Metazoa</taxon>
        <taxon>Ecdysozoa</taxon>
        <taxon>Arthropoda</taxon>
        <taxon>Hexapoda</taxon>
        <taxon>Insecta</taxon>
        <taxon>Pterygota</taxon>
        <taxon>Neoptera</taxon>
        <taxon>Endopterygota</taxon>
        <taxon>Lepidoptera</taxon>
        <taxon>Glossata</taxon>
        <taxon>Ditrysia</taxon>
        <taxon>Papilionoidea</taxon>
        <taxon>Papilionidae</taxon>
        <taxon>Parnassiinae</taxon>
        <taxon>Parnassini</taxon>
        <taxon>Parnassius</taxon>
        <taxon>Parnassius</taxon>
    </lineage>
</organism>
<evidence type="ECO:0000313" key="3">
    <source>
        <dbReference type="Proteomes" id="UP000691718"/>
    </source>
</evidence>
<gene>
    <name evidence="2" type="ORF">PAPOLLO_LOCUS4040</name>
</gene>
<dbReference type="OrthoDB" id="205745at2759"/>
<comment type="caution">
    <text evidence="2">The sequence shown here is derived from an EMBL/GenBank/DDBJ whole genome shotgun (WGS) entry which is preliminary data.</text>
</comment>
<dbReference type="AlphaFoldDB" id="A0A8S3WA70"/>
<reference evidence="2" key="1">
    <citation type="submission" date="2021-04" db="EMBL/GenBank/DDBJ databases">
        <authorList>
            <person name="Tunstrom K."/>
        </authorList>
    </citation>
    <scope>NUCLEOTIDE SEQUENCE</scope>
</reference>
<keyword evidence="3" id="KW-1185">Reference proteome</keyword>
<feature type="compositionally biased region" description="Polar residues" evidence="1">
    <location>
        <begin position="17"/>
        <end position="27"/>
    </location>
</feature>
<proteinExistence type="predicted"/>
<accession>A0A8S3WA70</accession>